<dbReference type="GO" id="GO:0051539">
    <property type="term" value="F:4 iron, 4 sulfur cluster binding"/>
    <property type="evidence" value="ECO:0007669"/>
    <property type="project" value="UniProtKB-UniRule"/>
</dbReference>
<evidence type="ECO:0000256" key="1">
    <source>
        <dbReference type="ARBA" id="ARBA00022485"/>
    </source>
</evidence>
<feature type="binding site" evidence="8">
    <location>
        <position position="41"/>
    </location>
    <ligand>
        <name>[4Fe-4S] cluster</name>
        <dbReference type="ChEBI" id="CHEBI:49883"/>
        <note>4Fe-4S-S-AdoMet</note>
    </ligand>
</feature>
<dbReference type="GO" id="GO:0000287">
    <property type="term" value="F:magnesium ion binding"/>
    <property type="evidence" value="ECO:0007669"/>
    <property type="project" value="UniProtKB-UniRule"/>
</dbReference>
<dbReference type="SFLD" id="SFLDS00029">
    <property type="entry name" value="Radical_SAM"/>
    <property type="match status" value="1"/>
</dbReference>
<gene>
    <name evidence="8" type="primary">queE</name>
    <name evidence="10" type="ORF">HA336_01810</name>
</gene>
<dbReference type="OMA" id="IIPQCHK"/>
<dbReference type="PROSITE" id="PS51918">
    <property type="entry name" value="RADICAL_SAM"/>
    <property type="match status" value="1"/>
</dbReference>
<evidence type="ECO:0000256" key="8">
    <source>
        <dbReference type="HAMAP-Rule" id="MF_00917"/>
    </source>
</evidence>
<evidence type="ECO:0000313" key="10">
    <source>
        <dbReference type="EMBL" id="HII69954.1"/>
    </source>
</evidence>
<dbReference type="EC" id="4.3.99.3" evidence="8"/>
<protein>
    <recommendedName>
        <fullName evidence="8">7-carboxy-7-deazaguanine synthase</fullName>
        <shortName evidence="8">CDG synthase</shortName>
        <ecNumber evidence="8">4.3.99.3</ecNumber>
    </recommendedName>
    <alternativeName>
        <fullName evidence="8">Archaeosine biosynthesis protein QueE</fullName>
    </alternativeName>
</protein>
<keyword evidence="5 8" id="KW-0408">Iron</keyword>
<accession>A0A832T5M1</accession>
<dbReference type="PANTHER" id="PTHR42836:SF1">
    <property type="entry name" value="7-CARBOXY-7-DEAZAGUANINE SYNTHASE"/>
    <property type="match status" value="1"/>
</dbReference>
<dbReference type="PIRSF" id="PIRSF000370">
    <property type="entry name" value="QueE"/>
    <property type="match status" value="1"/>
</dbReference>
<keyword evidence="2 8" id="KW-0949">S-adenosyl-L-methionine</keyword>
<keyword evidence="4 8" id="KW-0460">Magnesium</keyword>
<dbReference type="SUPFAM" id="SSF102114">
    <property type="entry name" value="Radical SAM enzymes"/>
    <property type="match status" value="1"/>
</dbReference>
<dbReference type="InterPro" id="IPR013785">
    <property type="entry name" value="Aldolase_TIM"/>
</dbReference>
<organism evidence="10 11">
    <name type="scientific">Methanopyrus kandleri</name>
    <dbReference type="NCBI Taxonomy" id="2320"/>
    <lineage>
        <taxon>Archaea</taxon>
        <taxon>Methanobacteriati</taxon>
        <taxon>Methanobacteriota</taxon>
        <taxon>Methanomada group</taxon>
        <taxon>Methanopyri</taxon>
        <taxon>Methanopyrales</taxon>
        <taxon>Methanopyraceae</taxon>
        <taxon>Methanopyrus</taxon>
    </lineage>
</organism>
<keyword evidence="7 8" id="KW-0456">Lyase</keyword>
<dbReference type="CDD" id="cd01335">
    <property type="entry name" value="Radical_SAM"/>
    <property type="match status" value="1"/>
</dbReference>
<comment type="similarity">
    <text evidence="8">Belongs to the radical SAM superfamily. 7-carboxy-7-deazaguanine synthase family.</text>
</comment>
<evidence type="ECO:0000259" key="9">
    <source>
        <dbReference type="PROSITE" id="PS51918"/>
    </source>
</evidence>
<dbReference type="GO" id="GO:1904047">
    <property type="term" value="F:S-adenosyl-L-methionine binding"/>
    <property type="evidence" value="ECO:0007669"/>
    <property type="project" value="UniProtKB-UniRule"/>
</dbReference>
<dbReference type="AlphaFoldDB" id="A0A832T5M1"/>
<keyword evidence="3 8" id="KW-0479">Metal-binding</keyword>
<dbReference type="UniPathway" id="UPA00391"/>
<comment type="cofactor">
    <cofactor evidence="8">
        <name>Mg(2+)</name>
        <dbReference type="ChEBI" id="CHEBI:18420"/>
    </cofactor>
</comment>
<dbReference type="Proteomes" id="UP000619545">
    <property type="component" value="Unassembled WGS sequence"/>
</dbReference>
<feature type="binding site" evidence="8">
    <location>
        <position position="104"/>
    </location>
    <ligand>
        <name>S-adenosyl-L-methionine</name>
        <dbReference type="ChEBI" id="CHEBI:59789"/>
    </ligand>
</feature>
<keyword evidence="6 8" id="KW-0411">Iron-sulfur</keyword>
<evidence type="ECO:0000256" key="2">
    <source>
        <dbReference type="ARBA" id="ARBA00022691"/>
    </source>
</evidence>
<feature type="domain" description="Radical SAM core" evidence="9">
    <location>
        <begin position="28"/>
        <end position="251"/>
    </location>
</feature>
<feature type="binding site" evidence="8">
    <location>
        <position position="37"/>
    </location>
    <ligand>
        <name>substrate</name>
    </ligand>
</feature>
<comment type="function">
    <text evidence="8">Catalyzes the complex heterocyclic radical-mediated conversion of 6-carboxy-5,6,7,8-tetrahydropterin (CPH4) to 7-carboxy-7-deazaguanine (CDG), a step common to the biosynthetic pathways of all 7-deazapurine-containing compounds.</text>
</comment>
<feature type="binding site" evidence="8">
    <location>
        <position position="102"/>
    </location>
    <ligand>
        <name>substrate</name>
    </ligand>
</feature>
<dbReference type="PANTHER" id="PTHR42836">
    <property type="entry name" value="7-CARBOXY-7-DEAZAGUANINE SYNTHASE"/>
    <property type="match status" value="1"/>
</dbReference>
<dbReference type="InterPro" id="IPR058240">
    <property type="entry name" value="rSAM_sf"/>
</dbReference>
<name>A0A832T5M1_9EURY</name>
<evidence type="ECO:0000256" key="3">
    <source>
        <dbReference type="ARBA" id="ARBA00022723"/>
    </source>
</evidence>
<comment type="caution">
    <text evidence="8">Lacks conserved residue(s) required for the propagation of feature annotation.</text>
</comment>
<sequence length="252" mass="27940">MGTGGRGRPTPGLNVYEVFLSLQGEGKFVGEPQAFVRFSGCNLRCAYCDEPASRSSRRRALIRRVSGEVELELPVPCGPEDVVEVLVELEDLEDTFGTVSLTGGEPLVQPWGALKELIERLRERGFRVLLETNASLPDRAPLIDELADVVSADVKLPSHGPNMDDFPDRCLRFLERISAEVYAKVVLVDEECYQHAESALKGLHRLGVEPIYLQPATGSEHDLEDLWELAGLVNADVRVLPQVHKLVDFIPR</sequence>
<comment type="cofactor">
    <cofactor evidence="8">
        <name>S-adenosyl-L-methionine</name>
        <dbReference type="ChEBI" id="CHEBI:59789"/>
    </cofactor>
    <text evidence="8">Binds 1 S-adenosyl-L-methionine per subunit.</text>
</comment>
<dbReference type="InterPro" id="IPR024924">
    <property type="entry name" value="7-CO-7-deazaguanine_synth-like"/>
</dbReference>
<comment type="catalytic activity">
    <reaction evidence="8">
        <text>6-carboxy-5,6,7,8-tetrahydropterin + H(+) = 7-carboxy-7-carbaguanine + NH4(+)</text>
        <dbReference type="Rhea" id="RHEA:27974"/>
        <dbReference type="ChEBI" id="CHEBI:15378"/>
        <dbReference type="ChEBI" id="CHEBI:28938"/>
        <dbReference type="ChEBI" id="CHEBI:61032"/>
        <dbReference type="ChEBI" id="CHEBI:61036"/>
        <dbReference type="EC" id="4.3.99.3"/>
    </reaction>
</comment>
<evidence type="ECO:0000256" key="4">
    <source>
        <dbReference type="ARBA" id="ARBA00022842"/>
    </source>
</evidence>
<evidence type="ECO:0000256" key="5">
    <source>
        <dbReference type="ARBA" id="ARBA00023004"/>
    </source>
</evidence>
<proteinExistence type="inferred from homology"/>
<comment type="caution">
    <text evidence="10">The sequence shown here is derived from an EMBL/GenBank/DDBJ whole genome shotgun (WGS) entry which is preliminary data.</text>
</comment>
<feature type="binding site" evidence="8">
    <location>
        <begin position="47"/>
        <end position="49"/>
    </location>
    <ligand>
        <name>S-adenosyl-L-methionine</name>
        <dbReference type="ChEBI" id="CHEBI:59789"/>
    </ligand>
</feature>
<evidence type="ECO:0000256" key="6">
    <source>
        <dbReference type="ARBA" id="ARBA00023014"/>
    </source>
</evidence>
<comment type="pathway">
    <text evidence="8">Purine metabolism; 7-cyano-7-deazaguanine biosynthesis.</text>
</comment>
<dbReference type="EMBL" id="DUJS01000002">
    <property type="protein sequence ID" value="HII69954.1"/>
    <property type="molecule type" value="Genomic_DNA"/>
</dbReference>
<dbReference type="SMR" id="A0A832T5M1"/>
<dbReference type="GO" id="GO:0016840">
    <property type="term" value="F:carbon-nitrogen lyase activity"/>
    <property type="evidence" value="ECO:0007669"/>
    <property type="project" value="UniProtKB-UniRule"/>
</dbReference>
<evidence type="ECO:0000313" key="11">
    <source>
        <dbReference type="Proteomes" id="UP000619545"/>
    </source>
</evidence>
<dbReference type="InterPro" id="IPR007197">
    <property type="entry name" value="rSAM"/>
</dbReference>
<keyword evidence="1 8" id="KW-0004">4Fe-4S</keyword>
<feature type="binding site" evidence="8">
    <location>
        <begin position="22"/>
        <end position="24"/>
    </location>
    <ligand>
        <name>substrate</name>
    </ligand>
</feature>
<dbReference type="Pfam" id="PF04055">
    <property type="entry name" value="Radical_SAM"/>
    <property type="match status" value="1"/>
</dbReference>
<evidence type="ECO:0000256" key="7">
    <source>
        <dbReference type="ARBA" id="ARBA00023239"/>
    </source>
</evidence>
<dbReference type="HAMAP" id="MF_00917">
    <property type="entry name" value="QueE"/>
    <property type="match status" value="1"/>
</dbReference>
<feature type="binding site" evidence="8">
    <location>
        <position position="45"/>
    </location>
    <ligand>
        <name>[4Fe-4S] cluster</name>
        <dbReference type="ChEBI" id="CHEBI:49883"/>
        <note>4Fe-4S-S-AdoMet</note>
    </ligand>
</feature>
<reference evidence="10" key="1">
    <citation type="journal article" date="2020" name="bioRxiv">
        <title>A rank-normalized archaeal taxonomy based on genome phylogeny resolves widespread incomplete and uneven classifications.</title>
        <authorList>
            <person name="Rinke C."/>
            <person name="Chuvochina M."/>
            <person name="Mussig A.J."/>
            <person name="Chaumeil P.-A."/>
            <person name="Waite D.W."/>
            <person name="Whitman W.B."/>
            <person name="Parks D.H."/>
            <person name="Hugenholtz P."/>
        </authorList>
    </citation>
    <scope>NUCLEOTIDE SEQUENCE</scope>
    <source>
        <strain evidence="10">UBA8853</strain>
    </source>
</reference>
<comment type="cofactor">
    <cofactor evidence="8">
        <name>[4Fe-4S] cluster</name>
        <dbReference type="ChEBI" id="CHEBI:49883"/>
    </cofactor>
    <text evidence="8">Binds 1 [4Fe-4S] cluster. The cluster is coordinated with 3 cysteines and an exchangeable S-adenosyl-L-methionine.</text>
</comment>
<comment type="subunit">
    <text evidence="8">Homodimer.</text>
</comment>
<dbReference type="RefSeq" id="WP_011019186.1">
    <property type="nucleotide sequence ID" value="NZ_DUJS01000002.1"/>
</dbReference>
<dbReference type="Gene3D" id="3.20.20.70">
    <property type="entry name" value="Aldolase class I"/>
    <property type="match status" value="1"/>
</dbReference>
<feature type="binding site" evidence="8">
    <location>
        <position position="48"/>
    </location>
    <ligand>
        <name>[4Fe-4S] cluster</name>
        <dbReference type="ChEBI" id="CHEBI:49883"/>
        <note>4Fe-4S-S-AdoMet</note>
    </ligand>
</feature>